<evidence type="ECO:0000313" key="8">
    <source>
        <dbReference type="EMBL" id="QEY75884.1"/>
    </source>
</evidence>
<feature type="active site" evidence="6">
    <location>
        <position position="15"/>
    </location>
</feature>
<keyword evidence="9" id="KW-1185">Reference proteome</keyword>
<dbReference type="PANTHER" id="PTHR11717">
    <property type="entry name" value="LOW MOLECULAR WEIGHT PROTEIN TYROSINE PHOSPHATASE"/>
    <property type="match status" value="1"/>
</dbReference>
<dbReference type="KEGG" id="pden:F1C79_01330"/>
<reference evidence="8 9" key="1">
    <citation type="submission" date="2019-09" db="EMBL/GenBank/DDBJ databases">
        <title>Prosopis cineraria nodule microbiome.</title>
        <authorList>
            <person name="Chaluvadi S.R."/>
            <person name="Ali R."/>
            <person name="Wang X."/>
        </authorList>
    </citation>
    <scope>NUCLEOTIDE SEQUENCE [LARGE SCALE GENOMIC DNA]</scope>
    <source>
        <strain evidence="8 9">BG1</strain>
    </source>
</reference>
<sequence>MFNRVLMVCAGNICRSPTAEHLLRYELTDSGVHVSSAGLTALVGRPLEARALATLQRHGQQPQEHHARQLTAELLQAADLVLAMEQRHLQDIFRQFPESRGKTFLLGKWQHDREIPDPYRQSDAAFEHAYALIAQDAAAWAKRIRPAR</sequence>
<evidence type="ECO:0000256" key="4">
    <source>
        <dbReference type="ARBA" id="ARBA00022912"/>
    </source>
</evidence>
<dbReference type="PANTHER" id="PTHR11717:SF31">
    <property type="entry name" value="LOW MOLECULAR WEIGHT PROTEIN-TYROSINE-PHOSPHATASE ETP-RELATED"/>
    <property type="match status" value="1"/>
</dbReference>
<dbReference type="InterPro" id="IPR023485">
    <property type="entry name" value="Ptyr_pPase"/>
</dbReference>
<dbReference type="GO" id="GO:0004725">
    <property type="term" value="F:protein tyrosine phosphatase activity"/>
    <property type="evidence" value="ECO:0007669"/>
    <property type="project" value="UniProtKB-EC"/>
</dbReference>
<evidence type="ECO:0000313" key="9">
    <source>
        <dbReference type="Proteomes" id="UP000326659"/>
    </source>
</evidence>
<dbReference type="InterPro" id="IPR017867">
    <property type="entry name" value="Tyr_phospatase_low_mol_wt"/>
</dbReference>
<evidence type="ECO:0000256" key="1">
    <source>
        <dbReference type="ARBA" id="ARBA00011063"/>
    </source>
</evidence>
<comment type="similarity">
    <text evidence="1">Belongs to the low molecular weight phosphotyrosine protein phosphatase family.</text>
</comment>
<name>A0A9X7N6C6_PSEDE</name>
<keyword evidence="3" id="KW-0378">Hydrolase</keyword>
<evidence type="ECO:0000256" key="3">
    <source>
        <dbReference type="ARBA" id="ARBA00022801"/>
    </source>
</evidence>
<dbReference type="OrthoDB" id="9784339at2"/>
<feature type="active site" description="Proton donor" evidence="6">
    <location>
        <position position="117"/>
    </location>
</feature>
<proteinExistence type="inferred from homology"/>
<dbReference type="SUPFAM" id="SSF52788">
    <property type="entry name" value="Phosphotyrosine protein phosphatases I"/>
    <property type="match status" value="1"/>
</dbReference>
<dbReference type="PRINTS" id="PR00719">
    <property type="entry name" value="LMWPTPASE"/>
</dbReference>
<dbReference type="InterPro" id="IPR050438">
    <property type="entry name" value="LMW_PTPase"/>
</dbReference>
<dbReference type="EMBL" id="CP043626">
    <property type="protein sequence ID" value="QEY75884.1"/>
    <property type="molecule type" value="Genomic_DNA"/>
</dbReference>
<dbReference type="AlphaFoldDB" id="A0A9X7N6C6"/>
<dbReference type="Pfam" id="PF01451">
    <property type="entry name" value="LMWPc"/>
    <property type="match status" value="1"/>
</dbReference>
<feature type="domain" description="Phosphotyrosine protein phosphatase I" evidence="7">
    <location>
        <begin position="3"/>
        <end position="143"/>
    </location>
</feature>
<dbReference type="InterPro" id="IPR036196">
    <property type="entry name" value="Ptyr_pPase_sf"/>
</dbReference>
<accession>A0A9X7N6C6</accession>
<evidence type="ECO:0000256" key="6">
    <source>
        <dbReference type="PIRSR" id="PIRSR617867-1"/>
    </source>
</evidence>
<protein>
    <recommendedName>
        <fullName evidence="2">protein-tyrosine-phosphatase</fullName>
        <ecNumber evidence="2">3.1.3.48</ecNumber>
    </recommendedName>
</protein>
<keyword evidence="4" id="KW-0904">Protein phosphatase</keyword>
<comment type="catalytic activity">
    <reaction evidence="5">
        <text>O-phospho-L-tyrosyl-[protein] + H2O = L-tyrosyl-[protein] + phosphate</text>
        <dbReference type="Rhea" id="RHEA:10684"/>
        <dbReference type="Rhea" id="RHEA-COMP:10136"/>
        <dbReference type="Rhea" id="RHEA-COMP:20101"/>
        <dbReference type="ChEBI" id="CHEBI:15377"/>
        <dbReference type="ChEBI" id="CHEBI:43474"/>
        <dbReference type="ChEBI" id="CHEBI:46858"/>
        <dbReference type="ChEBI" id="CHEBI:61978"/>
        <dbReference type="EC" id="3.1.3.48"/>
    </reaction>
</comment>
<dbReference type="Proteomes" id="UP000326659">
    <property type="component" value="Chromosome"/>
</dbReference>
<gene>
    <name evidence="8" type="ORF">F1C79_01330</name>
</gene>
<dbReference type="Gene3D" id="3.40.50.2300">
    <property type="match status" value="1"/>
</dbReference>
<evidence type="ECO:0000259" key="7">
    <source>
        <dbReference type="SMART" id="SM00226"/>
    </source>
</evidence>
<evidence type="ECO:0000256" key="2">
    <source>
        <dbReference type="ARBA" id="ARBA00013064"/>
    </source>
</evidence>
<evidence type="ECO:0000256" key="5">
    <source>
        <dbReference type="ARBA" id="ARBA00051722"/>
    </source>
</evidence>
<feature type="active site" description="Nucleophile" evidence="6">
    <location>
        <position position="9"/>
    </location>
</feature>
<dbReference type="SMART" id="SM00226">
    <property type="entry name" value="LMWPc"/>
    <property type="match status" value="1"/>
</dbReference>
<dbReference type="EC" id="3.1.3.48" evidence="2"/>
<dbReference type="CDD" id="cd16343">
    <property type="entry name" value="LMWPTP"/>
    <property type="match status" value="1"/>
</dbReference>
<organism evidence="8 9">
    <name type="scientific">Pseudomonas denitrificans</name>
    <dbReference type="NCBI Taxonomy" id="43306"/>
    <lineage>
        <taxon>Bacteria</taxon>
        <taxon>Pseudomonadati</taxon>
        <taxon>Pseudomonadota</taxon>
        <taxon>Gammaproteobacteria</taxon>
        <taxon>Pseudomonadales</taxon>
        <taxon>Pseudomonadaceae</taxon>
        <taxon>Halopseudomonas</taxon>
    </lineage>
</organism>